<name>A0ABN4YRS3_SPOUR</name>
<dbReference type="Proteomes" id="UP000192486">
    <property type="component" value="Chromosome"/>
</dbReference>
<dbReference type="RefSeq" id="WP_051210586.1">
    <property type="nucleotide sequence ID" value="NZ_CP015108.1"/>
</dbReference>
<accession>A0ABN4YRS3</accession>
<reference evidence="1 2" key="1">
    <citation type="submission" date="2016-04" db="EMBL/GenBank/DDBJ databases">
        <title>Comparative Genomics and Epigenetics of Sporosarcina ureae.</title>
        <authorList>
            <person name="Oliver A.S."/>
            <person name="Cooper K.K."/>
        </authorList>
    </citation>
    <scope>NUCLEOTIDE SEQUENCE [LARGE SCALE GENOMIC DNA]</scope>
    <source>
        <strain evidence="1 2">S204</strain>
    </source>
</reference>
<keyword evidence="2" id="KW-1185">Reference proteome</keyword>
<sequence length="57" mass="6615">MKALDLDSKEFKRVMHNLHLENLNISSDMQEKVLELINTKTSITPTLIKDILRHGKI</sequence>
<proteinExistence type="predicted"/>
<evidence type="ECO:0000313" key="1">
    <source>
        <dbReference type="EMBL" id="ARF15534.1"/>
    </source>
</evidence>
<evidence type="ECO:0000313" key="2">
    <source>
        <dbReference type="Proteomes" id="UP000192486"/>
    </source>
</evidence>
<dbReference type="EMBL" id="CP015108">
    <property type="protein sequence ID" value="ARF15534.1"/>
    <property type="molecule type" value="Genomic_DNA"/>
</dbReference>
<gene>
    <name evidence="1" type="ORF">SporoS204_16035</name>
</gene>
<dbReference type="GO" id="GO:0016787">
    <property type="term" value="F:hydrolase activity"/>
    <property type="evidence" value="ECO:0007669"/>
    <property type="project" value="UniProtKB-KW"/>
</dbReference>
<protein>
    <submittedName>
        <fullName evidence="1">Zn-dependent hydrolase</fullName>
    </submittedName>
</protein>
<keyword evidence="1" id="KW-0378">Hydrolase</keyword>
<organism evidence="1 2">
    <name type="scientific">Sporosarcina ureae</name>
    <dbReference type="NCBI Taxonomy" id="1571"/>
    <lineage>
        <taxon>Bacteria</taxon>
        <taxon>Bacillati</taxon>
        <taxon>Bacillota</taxon>
        <taxon>Bacilli</taxon>
        <taxon>Bacillales</taxon>
        <taxon>Caryophanaceae</taxon>
        <taxon>Sporosarcina</taxon>
    </lineage>
</organism>